<keyword evidence="4" id="KW-0808">Transferase</keyword>
<dbReference type="RefSeq" id="WP_023383848.1">
    <property type="nucleotide sequence ID" value="NZ_AXUN02000198.1"/>
</dbReference>
<reference evidence="8 9" key="1">
    <citation type="journal article" date="2014" name="Genome Announc.">
        <title>Genome Sequence of Youngiibacter fragilis, the Type Strain of the Genus Youngiibacter.</title>
        <authorList>
            <person name="Wawrik C.B."/>
            <person name="Callaghan A.V."/>
            <person name="Stamps B.W."/>
            <person name="Wawrik B."/>
        </authorList>
    </citation>
    <scope>NUCLEOTIDE SEQUENCE [LARGE SCALE GENOMIC DNA]</scope>
    <source>
        <strain evidence="8 9">232.1</strain>
    </source>
</reference>
<keyword evidence="2" id="KW-0813">Transport</keyword>
<dbReference type="InterPro" id="IPR050890">
    <property type="entry name" value="PTS_EIIA_component"/>
</dbReference>
<protein>
    <submittedName>
        <fullName evidence="8">PTS glucose transporter subunit IIA</fullName>
    </submittedName>
</protein>
<evidence type="ECO:0000313" key="8">
    <source>
        <dbReference type="EMBL" id="ETA79741.1"/>
    </source>
</evidence>
<keyword evidence="9" id="KW-1185">Reference proteome</keyword>
<organism evidence="8 9">
    <name type="scientific">Youngiibacter fragilis 232.1</name>
    <dbReference type="NCBI Taxonomy" id="994573"/>
    <lineage>
        <taxon>Bacteria</taxon>
        <taxon>Bacillati</taxon>
        <taxon>Bacillota</taxon>
        <taxon>Clostridia</taxon>
        <taxon>Eubacteriales</taxon>
        <taxon>Clostridiaceae</taxon>
        <taxon>Youngiibacter</taxon>
    </lineage>
</organism>
<evidence type="ECO:0000313" key="9">
    <source>
        <dbReference type="Proteomes" id="UP000017747"/>
    </source>
</evidence>
<dbReference type="Pfam" id="PF00358">
    <property type="entry name" value="PTS_EIIA_1"/>
    <property type="match status" value="1"/>
</dbReference>
<dbReference type="FunFam" id="2.70.70.10:FF:000001">
    <property type="entry name" value="PTS system glucose-specific IIA component"/>
    <property type="match status" value="1"/>
</dbReference>
<keyword evidence="6" id="KW-0418">Kinase</keyword>
<dbReference type="EMBL" id="AXUN02000198">
    <property type="protein sequence ID" value="ETA79741.1"/>
    <property type="molecule type" value="Genomic_DNA"/>
</dbReference>
<dbReference type="InterPro" id="IPR011055">
    <property type="entry name" value="Dup_hybrid_motif"/>
</dbReference>
<feature type="domain" description="PTS EIIA type-1" evidence="7">
    <location>
        <begin position="45"/>
        <end position="149"/>
    </location>
</feature>
<dbReference type="STRING" id="994573.T472_0214555"/>
<dbReference type="AlphaFoldDB" id="V7I381"/>
<dbReference type="Gene3D" id="2.70.70.10">
    <property type="entry name" value="Glucose Permease (Domain IIA)"/>
    <property type="match status" value="1"/>
</dbReference>
<comment type="subcellular location">
    <subcellularLocation>
        <location evidence="1">Cytoplasm</location>
    </subcellularLocation>
</comment>
<dbReference type="GO" id="GO:0016301">
    <property type="term" value="F:kinase activity"/>
    <property type="evidence" value="ECO:0007669"/>
    <property type="project" value="UniProtKB-KW"/>
</dbReference>
<dbReference type="GO" id="GO:0009401">
    <property type="term" value="P:phosphoenolpyruvate-dependent sugar phosphotransferase system"/>
    <property type="evidence" value="ECO:0007669"/>
    <property type="project" value="UniProtKB-KW"/>
</dbReference>
<evidence type="ECO:0000256" key="3">
    <source>
        <dbReference type="ARBA" id="ARBA00022597"/>
    </source>
</evidence>
<dbReference type="InterPro" id="IPR001127">
    <property type="entry name" value="PTS_EIIA_1_perm"/>
</dbReference>
<dbReference type="PROSITE" id="PS51093">
    <property type="entry name" value="PTS_EIIA_TYPE_1"/>
    <property type="match status" value="1"/>
</dbReference>
<dbReference type="NCBIfam" id="TIGR00830">
    <property type="entry name" value="PTBA"/>
    <property type="match status" value="1"/>
</dbReference>
<accession>V7I381</accession>
<comment type="caution">
    <text evidence="8">The sequence shown here is derived from an EMBL/GenBank/DDBJ whole genome shotgun (WGS) entry which is preliminary data.</text>
</comment>
<dbReference type="Proteomes" id="UP000017747">
    <property type="component" value="Unassembled WGS sequence"/>
</dbReference>
<name>V7I381_9CLOT</name>
<dbReference type="OrthoDB" id="92465at2"/>
<keyword evidence="5" id="KW-0598">Phosphotransferase system</keyword>
<evidence type="ECO:0000256" key="5">
    <source>
        <dbReference type="ARBA" id="ARBA00022683"/>
    </source>
</evidence>
<evidence type="ECO:0000256" key="1">
    <source>
        <dbReference type="ARBA" id="ARBA00004496"/>
    </source>
</evidence>
<evidence type="ECO:0000256" key="2">
    <source>
        <dbReference type="ARBA" id="ARBA00022448"/>
    </source>
</evidence>
<dbReference type="PANTHER" id="PTHR45008:SF1">
    <property type="entry name" value="PTS SYSTEM GLUCOSE-SPECIFIC EIIA COMPONENT"/>
    <property type="match status" value="1"/>
</dbReference>
<proteinExistence type="predicted"/>
<dbReference type="eggNOG" id="COG2190">
    <property type="taxonomic scope" value="Bacteria"/>
</dbReference>
<evidence type="ECO:0000256" key="4">
    <source>
        <dbReference type="ARBA" id="ARBA00022679"/>
    </source>
</evidence>
<dbReference type="PANTHER" id="PTHR45008">
    <property type="entry name" value="PTS SYSTEM GLUCOSE-SPECIFIC EIIA COMPONENT"/>
    <property type="match status" value="1"/>
</dbReference>
<gene>
    <name evidence="8" type="ORF">T472_0214555</name>
</gene>
<dbReference type="GO" id="GO:0005737">
    <property type="term" value="C:cytoplasm"/>
    <property type="evidence" value="ECO:0007669"/>
    <property type="project" value="UniProtKB-SubCell"/>
</dbReference>
<sequence length="174" mass="18762">MGFFDKLRGNNNKTKINKLDPVKLEKNTVYAPVAGELISLADFPDETFSEGILGQGCGIRPSEELVKAPFDGEVVALLKSYHALGLRSNNGIELLIHVGVDTVTMEGRGFTPFVKIGDKIAMGQDLLRFSMSEIHAAGFDASVAVVVTNSDAFKTIEAKESSMVGFGEPILKLE</sequence>
<evidence type="ECO:0000256" key="6">
    <source>
        <dbReference type="ARBA" id="ARBA00022777"/>
    </source>
</evidence>
<dbReference type="PROSITE" id="PS00371">
    <property type="entry name" value="PTS_EIIA_TYPE_1_HIS"/>
    <property type="match status" value="1"/>
</dbReference>
<evidence type="ECO:0000259" key="7">
    <source>
        <dbReference type="PROSITE" id="PS51093"/>
    </source>
</evidence>
<keyword evidence="3 8" id="KW-0762">Sugar transport</keyword>
<dbReference type="SUPFAM" id="SSF51261">
    <property type="entry name" value="Duplicated hybrid motif"/>
    <property type="match status" value="1"/>
</dbReference>